<keyword evidence="3" id="KW-1185">Reference proteome</keyword>
<name>A0A3L6QVW6_PANMI</name>
<proteinExistence type="predicted"/>
<feature type="region of interest" description="Disordered" evidence="1">
    <location>
        <begin position="486"/>
        <end position="512"/>
    </location>
</feature>
<evidence type="ECO:0000313" key="2">
    <source>
        <dbReference type="EMBL" id="RLM91235.1"/>
    </source>
</evidence>
<dbReference type="OrthoDB" id="1660458at2759"/>
<evidence type="ECO:0000256" key="1">
    <source>
        <dbReference type="SAM" id="MobiDB-lite"/>
    </source>
</evidence>
<feature type="compositionally biased region" description="Acidic residues" evidence="1">
    <location>
        <begin position="503"/>
        <end position="512"/>
    </location>
</feature>
<dbReference type="Proteomes" id="UP000275267">
    <property type="component" value="Unassembled WGS sequence"/>
</dbReference>
<sequence length="512" mass="55218">MAAGPLVVDFPSMGTALCFSSLESLLRDSASGFLAAVSAAPAPGAADLTNFHRVFSRVLSAYPDPPLEAVWFFSALSFHDRPDDLRSLLQLLSAFAASSPGAAKPLALLAPVVSELFHSDKTRRETEALVEAVLSYISICSSRSAAASADGARADAGSLLPAFGELVKVWSVRHSRDRCPFQVLFPLAGEEARQELMKEGCSVEYLAGVVVAEAFLLRLCLKVQNATGVSRAELQKELRIWAVSSIPVFQNQHFFESIVVTQDCVGVLAHGFNRGSAEHALEISAACLLTTVDQADLLPINLSRLIITLDAVNDARRKGDQGRAMSFVNAFSTSNVPNYLIKWATCQAGFGALNRPIANTPQALLQWLVDLEDKGLKVFGDSSSWVKGRLIYDEVKNGYGNRMVHSDADLFFIDKQSGGEVMDTKGSEDEEAVGMETTGNAFMAAAQSMKVETNGIRKRKGCGNEDAAAVKFVKYKVEDNSVKDYFSSANNGMSSGSEVENPQSDDEMQESD</sequence>
<dbReference type="EMBL" id="PQIB02000010">
    <property type="protein sequence ID" value="RLM91235.1"/>
    <property type="molecule type" value="Genomic_DNA"/>
</dbReference>
<comment type="caution">
    <text evidence="2">The sequence shown here is derived from an EMBL/GenBank/DDBJ whole genome shotgun (WGS) entry which is preliminary data.</text>
</comment>
<dbReference type="PANTHER" id="PTHR35505:SF1">
    <property type="entry name" value="SNF2 DOMAIN PROTEIN"/>
    <property type="match status" value="1"/>
</dbReference>
<evidence type="ECO:0000313" key="3">
    <source>
        <dbReference type="Proteomes" id="UP000275267"/>
    </source>
</evidence>
<reference evidence="3" key="1">
    <citation type="journal article" date="2019" name="Nat. Commun.">
        <title>The genome of broomcorn millet.</title>
        <authorList>
            <person name="Zou C."/>
            <person name="Miki D."/>
            <person name="Li D."/>
            <person name="Tang Q."/>
            <person name="Xiao L."/>
            <person name="Rajput S."/>
            <person name="Deng P."/>
            <person name="Jia W."/>
            <person name="Huang R."/>
            <person name="Zhang M."/>
            <person name="Sun Y."/>
            <person name="Hu J."/>
            <person name="Fu X."/>
            <person name="Schnable P.S."/>
            <person name="Li F."/>
            <person name="Zhang H."/>
            <person name="Feng B."/>
            <person name="Zhu X."/>
            <person name="Liu R."/>
            <person name="Schnable J.C."/>
            <person name="Zhu J.-K."/>
            <person name="Zhang H."/>
        </authorList>
    </citation>
    <scope>NUCLEOTIDE SEQUENCE [LARGE SCALE GENOMIC DNA]</scope>
</reference>
<feature type="compositionally biased region" description="Polar residues" evidence="1">
    <location>
        <begin position="487"/>
        <end position="502"/>
    </location>
</feature>
<dbReference type="PANTHER" id="PTHR35505">
    <property type="entry name" value="OS01G0600300 PROTEIN"/>
    <property type="match status" value="1"/>
</dbReference>
<organism evidence="2 3">
    <name type="scientific">Panicum miliaceum</name>
    <name type="common">Proso millet</name>
    <name type="synonym">Broomcorn millet</name>
    <dbReference type="NCBI Taxonomy" id="4540"/>
    <lineage>
        <taxon>Eukaryota</taxon>
        <taxon>Viridiplantae</taxon>
        <taxon>Streptophyta</taxon>
        <taxon>Embryophyta</taxon>
        <taxon>Tracheophyta</taxon>
        <taxon>Spermatophyta</taxon>
        <taxon>Magnoliopsida</taxon>
        <taxon>Liliopsida</taxon>
        <taxon>Poales</taxon>
        <taxon>Poaceae</taxon>
        <taxon>PACMAD clade</taxon>
        <taxon>Panicoideae</taxon>
        <taxon>Panicodae</taxon>
        <taxon>Paniceae</taxon>
        <taxon>Panicinae</taxon>
        <taxon>Panicum</taxon>
        <taxon>Panicum sect. Panicum</taxon>
    </lineage>
</organism>
<protein>
    <submittedName>
        <fullName evidence="2">Uncharacterized protein</fullName>
    </submittedName>
</protein>
<gene>
    <name evidence="2" type="ORF">C2845_PM08G18070</name>
</gene>
<accession>A0A3L6QVW6</accession>
<dbReference type="STRING" id="4540.A0A3L6QVW6"/>
<dbReference type="AlphaFoldDB" id="A0A3L6QVW6"/>